<name>A0A0H2ZIB6_PSEAB</name>
<evidence type="ECO:0000313" key="3">
    <source>
        <dbReference type="Proteomes" id="UP000000653"/>
    </source>
</evidence>
<dbReference type="PANTHER" id="PTHR33490:SF7">
    <property type="entry name" value="BLR2979 PROTEIN"/>
    <property type="match status" value="1"/>
</dbReference>
<dbReference type="Pfam" id="PF01841">
    <property type="entry name" value="Transglut_core"/>
    <property type="match status" value="1"/>
</dbReference>
<dbReference type="GO" id="GO:0008233">
    <property type="term" value="F:peptidase activity"/>
    <property type="evidence" value="ECO:0007669"/>
    <property type="project" value="UniProtKB-KW"/>
</dbReference>
<accession>A0A0H2ZIB6</accession>
<dbReference type="Gene3D" id="3.10.620.30">
    <property type="match status" value="1"/>
</dbReference>
<dbReference type="Pfam" id="PF08379">
    <property type="entry name" value="Bact_transglu_N"/>
    <property type="match status" value="1"/>
</dbReference>
<dbReference type="AlphaFoldDB" id="A0A0H2ZIB6"/>
<reference evidence="2 3" key="1">
    <citation type="journal article" date="2006" name="Genome Biol.">
        <title>Genomic analysis reveals that Pseudomonas aeruginosa virulence is combinatorial.</title>
        <authorList>
            <person name="Lee D.G."/>
            <person name="Urbach J.M."/>
            <person name="Wu G."/>
            <person name="Liberati N.T."/>
            <person name="Feinbaum R.L."/>
            <person name="Miyata S."/>
            <person name="Diggins L.T."/>
            <person name="He J."/>
            <person name="Saucier M."/>
            <person name="Deziel E."/>
            <person name="Friedman L."/>
            <person name="Li L."/>
            <person name="Grills G."/>
            <person name="Montgomery K."/>
            <person name="Kucherlapati R."/>
            <person name="Rahme L.G."/>
            <person name="Ausubel F.M."/>
        </authorList>
    </citation>
    <scope>NUCLEOTIDE SEQUENCE [LARGE SCALE GENOMIC DNA]</scope>
    <source>
        <strain evidence="2 3">UCBPP-PA14</strain>
    </source>
</reference>
<dbReference type="EMBL" id="CP000438">
    <property type="protein sequence ID" value="ABJ14311.1"/>
    <property type="molecule type" value="Genomic_DNA"/>
</dbReference>
<feature type="domain" description="Transglutaminase-like" evidence="1">
    <location>
        <begin position="192"/>
        <end position="262"/>
    </location>
</feature>
<sequence length="311" mass="34444">MSAPALRSVPLQGARYQVLHDTHYRYATPVSLSRQLAHLWPRECAWQACHERELLIEPGPSRREDGHDAFGNPLSRLAFERPHEALRVSARLQVEVFAHAPAQLAASPAWERVAAGLAFSGRALSAAELEACRYRVESPYVRIQRRFVEFAADCFLPGRPLLVVAAALMGKIFREFAFDAQATQVATPLDEVLERRRGVCQDFAHLMLACLRARGLAARYVSGYLLTRPPPGQARLIGADASHAWVSLYCPENGWVDFDPTNDLLPDLEHITLAWGRDFSDVSPLRGVILGGGSHDPEVRVTVLPLQETAG</sequence>
<dbReference type="BioCyc" id="PAER208963:G1G74-5498-MONOMER"/>
<proteinExistence type="predicted"/>
<dbReference type="InterPro" id="IPR013589">
    <property type="entry name" value="Bac_transglu_N"/>
</dbReference>
<keyword evidence="2" id="KW-0645">Protease</keyword>
<dbReference type="Proteomes" id="UP000000653">
    <property type="component" value="Chromosome"/>
</dbReference>
<dbReference type="GO" id="GO:0006508">
    <property type="term" value="P:proteolysis"/>
    <property type="evidence" value="ECO:0007669"/>
    <property type="project" value="UniProtKB-KW"/>
</dbReference>
<dbReference type="KEGG" id="pau:PA14_65050"/>
<gene>
    <name evidence="2" type="ordered locus">PA14_65050</name>
</gene>
<keyword evidence="2" id="KW-0378">Hydrolase</keyword>
<dbReference type="SMART" id="SM00460">
    <property type="entry name" value="TGc"/>
    <property type="match status" value="1"/>
</dbReference>
<dbReference type="InterPro" id="IPR002931">
    <property type="entry name" value="Transglutaminase-like"/>
</dbReference>
<dbReference type="RefSeq" id="WP_003141705.1">
    <property type="nucleotide sequence ID" value="NC_008463.1"/>
</dbReference>
<dbReference type="SUPFAM" id="SSF54001">
    <property type="entry name" value="Cysteine proteinases"/>
    <property type="match status" value="1"/>
</dbReference>
<dbReference type="PANTHER" id="PTHR33490">
    <property type="entry name" value="BLR5614 PROTEIN-RELATED"/>
    <property type="match status" value="1"/>
</dbReference>
<evidence type="ECO:0000259" key="1">
    <source>
        <dbReference type="SMART" id="SM00460"/>
    </source>
</evidence>
<protein>
    <submittedName>
        <fullName evidence="2">Putative putative cysteine protease</fullName>
    </submittedName>
</protein>
<dbReference type="HOGENOM" id="CLU_008973_0_0_6"/>
<organism evidence="2 3">
    <name type="scientific">Pseudomonas aeruginosa (strain UCBPP-PA14)</name>
    <dbReference type="NCBI Taxonomy" id="208963"/>
    <lineage>
        <taxon>Bacteria</taxon>
        <taxon>Pseudomonadati</taxon>
        <taxon>Pseudomonadota</taxon>
        <taxon>Gammaproteobacteria</taxon>
        <taxon>Pseudomonadales</taxon>
        <taxon>Pseudomonadaceae</taxon>
        <taxon>Pseudomonas</taxon>
    </lineage>
</organism>
<evidence type="ECO:0000313" key="2">
    <source>
        <dbReference type="EMBL" id="ABJ14311.1"/>
    </source>
</evidence>
<dbReference type="InterPro" id="IPR038765">
    <property type="entry name" value="Papain-like_cys_pep_sf"/>
</dbReference>